<dbReference type="Pfam" id="PF11666">
    <property type="entry name" value="DUF2933"/>
    <property type="match status" value="1"/>
</dbReference>
<keyword evidence="1" id="KW-1133">Transmembrane helix</keyword>
<reference evidence="2 3" key="1">
    <citation type="journal article" date="2015" name="Nature">
        <title>rRNA introns, odd ribosomes, and small enigmatic genomes across a large radiation of phyla.</title>
        <authorList>
            <person name="Brown C.T."/>
            <person name="Hug L.A."/>
            <person name="Thomas B.C."/>
            <person name="Sharon I."/>
            <person name="Castelle C.J."/>
            <person name="Singh A."/>
            <person name="Wilkins M.J."/>
            <person name="Williams K.H."/>
            <person name="Banfield J.F."/>
        </authorList>
    </citation>
    <scope>NUCLEOTIDE SEQUENCE [LARGE SCALE GENOMIC DNA]</scope>
</reference>
<keyword evidence="1" id="KW-0472">Membrane</keyword>
<dbReference type="InterPro" id="IPR021682">
    <property type="entry name" value="DUF2933"/>
</dbReference>
<proteinExistence type="predicted"/>
<dbReference type="AlphaFoldDB" id="A0A0G1DK10"/>
<feature type="transmembrane region" description="Helical" evidence="1">
    <location>
        <begin position="88"/>
        <end position="107"/>
    </location>
</feature>
<evidence type="ECO:0000256" key="1">
    <source>
        <dbReference type="SAM" id="Phobius"/>
    </source>
</evidence>
<dbReference type="EMBL" id="LCFP01000004">
    <property type="protein sequence ID" value="KKS98009.1"/>
    <property type="molecule type" value="Genomic_DNA"/>
</dbReference>
<comment type="caution">
    <text evidence="2">The sequence shown here is derived from an EMBL/GenBank/DDBJ whole genome shotgun (WGS) entry which is preliminary data.</text>
</comment>
<evidence type="ECO:0000313" key="2">
    <source>
        <dbReference type="EMBL" id="KKS98009.1"/>
    </source>
</evidence>
<dbReference type="STRING" id="1618443.UV73_C0004G0151"/>
<dbReference type="Proteomes" id="UP000034894">
    <property type="component" value="Unassembled WGS sequence"/>
</dbReference>
<gene>
    <name evidence="2" type="ORF">UV73_C0004G0151</name>
</gene>
<keyword evidence="1" id="KW-0812">Transmembrane</keyword>
<accession>A0A0G1DK10</accession>
<evidence type="ECO:0008006" key="4">
    <source>
        <dbReference type="Google" id="ProtNLM"/>
    </source>
</evidence>
<organism evidence="2 3">
    <name type="scientific">Candidatus Gottesmanbacteria bacterium GW2011_GWA2_43_14</name>
    <dbReference type="NCBI Taxonomy" id="1618443"/>
    <lineage>
        <taxon>Bacteria</taxon>
        <taxon>Candidatus Gottesmaniibacteriota</taxon>
    </lineage>
</organism>
<feature type="transmembrane region" description="Helical" evidence="1">
    <location>
        <begin position="113"/>
        <end position="130"/>
    </location>
</feature>
<protein>
    <recommendedName>
        <fullName evidence="4">DUF2933 domain-containing protein</fullName>
    </recommendedName>
</protein>
<name>A0A0G1DK10_9BACT</name>
<sequence>MRGNAKTERGRLLCFLLVQQNQVPTETAFRNSSYQKNHKSCITCSSFLNLSSGILIKMNCCNNDEKSKQQESGNESNQSPKINPRAKWLYLCGAVLIATFAAVSVFKVPINNLLFYGAILACPILHVFMMKDHSKGNKHHQSPEK</sequence>
<evidence type="ECO:0000313" key="3">
    <source>
        <dbReference type="Proteomes" id="UP000034894"/>
    </source>
</evidence>